<keyword evidence="4" id="KW-1185">Reference proteome</keyword>
<accession>A0A8J3ITH2</accession>
<dbReference type="GO" id="GO:0003677">
    <property type="term" value="F:DNA binding"/>
    <property type="evidence" value="ECO:0007669"/>
    <property type="project" value="UniProtKB-KW"/>
</dbReference>
<feature type="domain" description="HTH merR-type" evidence="2">
    <location>
        <begin position="1"/>
        <end position="70"/>
    </location>
</feature>
<dbReference type="PANTHER" id="PTHR30204">
    <property type="entry name" value="REDOX-CYCLING DRUG-SENSING TRANSCRIPTIONAL ACTIVATOR SOXR"/>
    <property type="match status" value="1"/>
</dbReference>
<dbReference type="RefSeq" id="WP_220208394.1">
    <property type="nucleotide sequence ID" value="NZ_BNJK01000002.1"/>
</dbReference>
<evidence type="ECO:0000313" key="3">
    <source>
        <dbReference type="EMBL" id="GHO97609.1"/>
    </source>
</evidence>
<dbReference type="SMART" id="SM00422">
    <property type="entry name" value="HTH_MERR"/>
    <property type="match status" value="1"/>
</dbReference>
<dbReference type="InterPro" id="IPR047057">
    <property type="entry name" value="MerR_fam"/>
</dbReference>
<name>A0A8J3ITH2_9CHLR</name>
<evidence type="ECO:0000259" key="2">
    <source>
        <dbReference type="PROSITE" id="PS50937"/>
    </source>
</evidence>
<dbReference type="PRINTS" id="PR00040">
    <property type="entry name" value="HTHMERR"/>
</dbReference>
<dbReference type="InterPro" id="IPR012925">
    <property type="entry name" value="TipAS_dom"/>
</dbReference>
<keyword evidence="1" id="KW-0238">DNA-binding</keyword>
<dbReference type="PROSITE" id="PS00552">
    <property type="entry name" value="HTH_MERR_1"/>
    <property type="match status" value="1"/>
</dbReference>
<dbReference type="Pfam" id="PF13411">
    <property type="entry name" value="MerR_1"/>
    <property type="match status" value="1"/>
</dbReference>
<dbReference type="Gene3D" id="1.10.1660.10">
    <property type="match status" value="1"/>
</dbReference>
<sequence length="272" mass="31414">MYYTGEFALKASVSIRTLRYYDRVGLLSPSRYTEAGYRLYSDDDLLTLQQILALKFLGFSLKEIKACLSSGPKRLHEVLAMQKAMMRERRTQLDSIIQAIDETEQVLHEHALDCAEGNWQAIVKVIQAIQMEQNEDWVNKYFTPEQRQTMKELSEKSYSPEAAQKLAQRREWTKEDQHVADQQWGAVQAGVRRLVAQGADPASSEAQAVIEQEQALIAQFTQGDAEIDASLKRWWNNYNELPTEKKPFPDFYSKEELAFLEKAHQVYKQRNG</sequence>
<dbReference type="EMBL" id="BNJK01000002">
    <property type="protein sequence ID" value="GHO97609.1"/>
    <property type="molecule type" value="Genomic_DNA"/>
</dbReference>
<comment type="caution">
    <text evidence="3">The sequence shown here is derived from an EMBL/GenBank/DDBJ whole genome shotgun (WGS) entry which is preliminary data.</text>
</comment>
<evidence type="ECO:0000256" key="1">
    <source>
        <dbReference type="ARBA" id="ARBA00023125"/>
    </source>
</evidence>
<dbReference type="Proteomes" id="UP000597444">
    <property type="component" value="Unassembled WGS sequence"/>
</dbReference>
<gene>
    <name evidence="3" type="ORF">KSF_076570</name>
</gene>
<dbReference type="GO" id="GO:0003700">
    <property type="term" value="F:DNA-binding transcription factor activity"/>
    <property type="evidence" value="ECO:0007669"/>
    <property type="project" value="InterPro"/>
</dbReference>
<evidence type="ECO:0000313" key="4">
    <source>
        <dbReference type="Proteomes" id="UP000597444"/>
    </source>
</evidence>
<dbReference type="SUPFAM" id="SSF46955">
    <property type="entry name" value="Putative DNA-binding domain"/>
    <property type="match status" value="1"/>
</dbReference>
<dbReference type="AlphaFoldDB" id="A0A8J3ITH2"/>
<proteinExistence type="predicted"/>
<reference evidence="3" key="1">
    <citation type="submission" date="2020-10" db="EMBL/GenBank/DDBJ databases">
        <title>Taxonomic study of unclassified bacteria belonging to the class Ktedonobacteria.</title>
        <authorList>
            <person name="Yabe S."/>
            <person name="Wang C.M."/>
            <person name="Zheng Y."/>
            <person name="Sakai Y."/>
            <person name="Cavaletti L."/>
            <person name="Monciardini P."/>
            <person name="Donadio S."/>
        </authorList>
    </citation>
    <scope>NUCLEOTIDE SEQUENCE</scope>
    <source>
        <strain evidence="3">ID150040</strain>
    </source>
</reference>
<protein>
    <submittedName>
        <fullName evidence="3">MerR family transcriptional regulator</fullName>
    </submittedName>
</protein>
<organism evidence="3 4">
    <name type="scientific">Reticulibacter mediterranei</name>
    <dbReference type="NCBI Taxonomy" id="2778369"/>
    <lineage>
        <taxon>Bacteria</taxon>
        <taxon>Bacillati</taxon>
        <taxon>Chloroflexota</taxon>
        <taxon>Ktedonobacteria</taxon>
        <taxon>Ktedonobacterales</taxon>
        <taxon>Reticulibacteraceae</taxon>
        <taxon>Reticulibacter</taxon>
    </lineage>
</organism>
<dbReference type="InterPro" id="IPR000551">
    <property type="entry name" value="MerR-type_HTH_dom"/>
</dbReference>
<dbReference type="PANTHER" id="PTHR30204:SF90">
    <property type="entry name" value="HTH-TYPE TRANSCRIPTIONAL ACTIVATOR MTA"/>
    <property type="match status" value="1"/>
</dbReference>
<dbReference type="PROSITE" id="PS50937">
    <property type="entry name" value="HTH_MERR_2"/>
    <property type="match status" value="1"/>
</dbReference>
<dbReference type="InterPro" id="IPR009061">
    <property type="entry name" value="DNA-bd_dom_put_sf"/>
</dbReference>
<dbReference type="Pfam" id="PF07739">
    <property type="entry name" value="TipAS"/>
    <property type="match status" value="1"/>
</dbReference>
<dbReference type="CDD" id="cd01106">
    <property type="entry name" value="HTH_TipAL-Mta"/>
    <property type="match status" value="1"/>
</dbReference>